<sequence>MKPKILKTEAEYQEALAYLDTLMDAEPGSPEEEELELFSTLVEQYEQAHFPIDLPDPVAAIEFRMDQQGLTRKDLKQFIGSQSKVSEVLNRKRPLSLAMIRALHTGLGIPAEILLQEPGKKLVEPRYDYRRFPFRDMFHAGFFPSNLESLQEAKGMAEELLEDLFSVFRGQQPQPIFPRCSEGQSDEQALIAWQARVMMLAESQNLPAYDSSKISQDFIRDMVQLSYFDQGPLLAKEKLNKRGIPLIILRHLPHTYLDGACFQLPSGRAVIGLTLRHDRLDNFWFTLTHELAHILLHLGSQPLAFFDDTESSLRESCDPQEEEANSLARDMLIPRDYWEQRKEALLNANRAEIHAFAEDLQISPAILAGRIRWESNDYTRFDDLIGRNKVRQLFFG</sequence>
<dbReference type="Gene3D" id="1.10.260.40">
    <property type="entry name" value="lambda repressor-like DNA-binding domains"/>
    <property type="match status" value="1"/>
</dbReference>
<name>A0A0P6XKW5_9CHLR</name>
<dbReference type="PATRIC" id="fig|229921.5.peg.218"/>
<protein>
    <recommendedName>
        <fullName evidence="2">IrrE N-terminal-like domain-containing protein</fullName>
    </recommendedName>
</protein>
<gene>
    <name evidence="3" type="ORF">ADN01_17915</name>
</gene>
<feature type="domain" description="IrrE N-terminal-like" evidence="2">
    <location>
        <begin position="254"/>
        <end position="371"/>
    </location>
</feature>
<dbReference type="AlphaFoldDB" id="A0A0P6XKW5"/>
<dbReference type="PANTHER" id="PTHR40455">
    <property type="entry name" value="ANTITOXIN HIGA"/>
    <property type="match status" value="1"/>
</dbReference>
<dbReference type="InterPro" id="IPR010359">
    <property type="entry name" value="IrrE_HExxH"/>
</dbReference>
<dbReference type="Gene3D" id="1.10.10.2910">
    <property type="match status" value="1"/>
</dbReference>
<dbReference type="Proteomes" id="UP000050501">
    <property type="component" value="Unassembled WGS sequence"/>
</dbReference>
<dbReference type="InterPro" id="IPR001387">
    <property type="entry name" value="Cro/C1-type_HTH"/>
</dbReference>
<dbReference type="CDD" id="cd00093">
    <property type="entry name" value="HTH_XRE"/>
    <property type="match status" value="1"/>
</dbReference>
<accession>A0A0P6XKW5</accession>
<dbReference type="GO" id="GO:0001046">
    <property type="term" value="F:core promoter sequence-specific DNA binding"/>
    <property type="evidence" value="ECO:0007669"/>
    <property type="project" value="TreeGrafter"/>
</dbReference>
<comment type="caution">
    <text evidence="3">The sequence shown here is derived from an EMBL/GenBank/DDBJ whole genome shotgun (WGS) entry which is preliminary data.</text>
</comment>
<dbReference type="InterPro" id="IPR010982">
    <property type="entry name" value="Lambda_DNA-bd_dom_sf"/>
</dbReference>
<evidence type="ECO:0000256" key="1">
    <source>
        <dbReference type="ARBA" id="ARBA00007227"/>
    </source>
</evidence>
<dbReference type="GO" id="GO:0006355">
    <property type="term" value="P:regulation of DNA-templated transcription"/>
    <property type="evidence" value="ECO:0007669"/>
    <property type="project" value="InterPro"/>
</dbReference>
<dbReference type="RefSeq" id="WP_062417148.1">
    <property type="nucleotide sequence ID" value="NZ_DF967974.1"/>
</dbReference>
<dbReference type="STRING" id="229921.ADN01_17915"/>
<dbReference type="Pfam" id="PF06114">
    <property type="entry name" value="Peptidase_M78"/>
    <property type="match status" value="1"/>
</dbReference>
<reference evidence="3 4" key="1">
    <citation type="submission" date="2015-07" db="EMBL/GenBank/DDBJ databases">
        <title>Genome sequence of Levilinea saccharolytica DSM 16555.</title>
        <authorList>
            <person name="Hemp J."/>
            <person name="Ward L.M."/>
            <person name="Pace L.A."/>
            <person name="Fischer W.W."/>
        </authorList>
    </citation>
    <scope>NUCLEOTIDE SEQUENCE [LARGE SCALE GENOMIC DNA]</scope>
    <source>
        <strain evidence="3 4">KIBI-1</strain>
    </source>
</reference>
<proteinExistence type="inferred from homology"/>
<dbReference type="EMBL" id="LGCM01000065">
    <property type="protein sequence ID" value="KPL75703.1"/>
    <property type="molecule type" value="Genomic_DNA"/>
</dbReference>
<dbReference type="PANTHER" id="PTHR40455:SF1">
    <property type="entry name" value="ANTITOXIN HIGA"/>
    <property type="match status" value="1"/>
</dbReference>
<dbReference type="OrthoDB" id="9796786at2"/>
<evidence type="ECO:0000313" key="3">
    <source>
        <dbReference type="EMBL" id="KPL75703.1"/>
    </source>
</evidence>
<evidence type="ECO:0000259" key="2">
    <source>
        <dbReference type="Pfam" id="PF06114"/>
    </source>
</evidence>
<organism evidence="3 4">
    <name type="scientific">Levilinea saccharolytica</name>
    <dbReference type="NCBI Taxonomy" id="229921"/>
    <lineage>
        <taxon>Bacteria</taxon>
        <taxon>Bacillati</taxon>
        <taxon>Chloroflexota</taxon>
        <taxon>Anaerolineae</taxon>
        <taxon>Anaerolineales</taxon>
        <taxon>Anaerolineaceae</taxon>
        <taxon>Levilinea</taxon>
    </lineage>
</organism>
<comment type="similarity">
    <text evidence="1">Belongs to the short-chain fatty acyl-CoA assimilation regulator (ScfR) family.</text>
</comment>
<keyword evidence="4" id="KW-1185">Reference proteome</keyword>
<evidence type="ECO:0000313" key="4">
    <source>
        <dbReference type="Proteomes" id="UP000050501"/>
    </source>
</evidence>
<dbReference type="InterPro" id="IPR039060">
    <property type="entry name" value="Antitox_HigA"/>
</dbReference>